<dbReference type="InterPro" id="IPR036737">
    <property type="entry name" value="OmpA-like_sf"/>
</dbReference>
<dbReference type="Proteomes" id="UP000294335">
    <property type="component" value="Unassembled WGS sequence"/>
</dbReference>
<accession>A0AAQ1PCN3</accession>
<feature type="compositionally biased region" description="Basic and acidic residues" evidence="5">
    <location>
        <begin position="61"/>
        <end position="75"/>
    </location>
</feature>
<dbReference type="PROSITE" id="PS51123">
    <property type="entry name" value="OMPA_2"/>
    <property type="match status" value="1"/>
</dbReference>
<evidence type="ECO:0000256" key="1">
    <source>
        <dbReference type="ARBA" id="ARBA00004442"/>
    </source>
</evidence>
<keyword evidence="2 4" id="KW-0472">Membrane</keyword>
<dbReference type="PANTHER" id="PTHR30329">
    <property type="entry name" value="STATOR ELEMENT OF FLAGELLAR MOTOR COMPLEX"/>
    <property type="match status" value="1"/>
</dbReference>
<evidence type="ECO:0000259" key="6">
    <source>
        <dbReference type="PROSITE" id="PS51123"/>
    </source>
</evidence>
<dbReference type="PRINTS" id="PR01021">
    <property type="entry name" value="OMPADOMAIN"/>
</dbReference>
<dbReference type="PANTHER" id="PTHR30329:SF21">
    <property type="entry name" value="LIPOPROTEIN YIAD-RELATED"/>
    <property type="match status" value="1"/>
</dbReference>
<dbReference type="SUPFAM" id="SSF103088">
    <property type="entry name" value="OmpA-like"/>
    <property type="match status" value="1"/>
</dbReference>
<name>A0AAQ1PCN3_9PSED</name>
<feature type="domain" description="OmpA-like" evidence="6">
    <location>
        <begin position="1"/>
        <end position="75"/>
    </location>
</feature>
<feature type="region of interest" description="Disordered" evidence="5">
    <location>
        <begin position="40"/>
        <end position="75"/>
    </location>
</feature>
<dbReference type="InterPro" id="IPR006690">
    <property type="entry name" value="OMPA-like_CS"/>
</dbReference>
<evidence type="ECO:0000313" key="8">
    <source>
        <dbReference type="Proteomes" id="UP000294335"/>
    </source>
</evidence>
<keyword evidence="3" id="KW-0998">Cell outer membrane</keyword>
<protein>
    <submittedName>
        <fullName evidence="7">Outer membrane protein A</fullName>
    </submittedName>
</protein>
<dbReference type="GO" id="GO:0009279">
    <property type="term" value="C:cell outer membrane"/>
    <property type="evidence" value="ECO:0007669"/>
    <property type="project" value="UniProtKB-SubCell"/>
</dbReference>
<dbReference type="Gene3D" id="3.30.1330.60">
    <property type="entry name" value="OmpA-like domain"/>
    <property type="match status" value="1"/>
</dbReference>
<dbReference type="EMBL" id="OPYN01000207">
    <property type="protein sequence ID" value="SPO63277.1"/>
    <property type="molecule type" value="Genomic_DNA"/>
</dbReference>
<evidence type="ECO:0000256" key="2">
    <source>
        <dbReference type="ARBA" id="ARBA00023136"/>
    </source>
</evidence>
<evidence type="ECO:0000256" key="5">
    <source>
        <dbReference type="SAM" id="MobiDB-lite"/>
    </source>
</evidence>
<keyword evidence="8" id="KW-1185">Reference proteome</keyword>
<comment type="subcellular location">
    <subcellularLocation>
        <location evidence="1">Cell outer membrane</location>
    </subcellularLocation>
</comment>
<sequence>MAKVSVIGHTDNVGSDSYNQALSERRASSVAVYLIGQGLEPGKVTSQGRGESEPLADNESEEGRARNRRVELHLN</sequence>
<dbReference type="CDD" id="cd07185">
    <property type="entry name" value="OmpA_C-like"/>
    <property type="match status" value="1"/>
</dbReference>
<organism evidence="7 8">
    <name type="scientific">Pseudomonas inefficax</name>
    <dbReference type="NCBI Taxonomy" id="2078786"/>
    <lineage>
        <taxon>Bacteria</taxon>
        <taxon>Pseudomonadati</taxon>
        <taxon>Pseudomonadota</taxon>
        <taxon>Gammaproteobacteria</taxon>
        <taxon>Pseudomonadales</taxon>
        <taxon>Pseudomonadaceae</taxon>
        <taxon>Pseudomonas</taxon>
    </lineage>
</organism>
<evidence type="ECO:0000313" key="7">
    <source>
        <dbReference type="EMBL" id="SPO63277.1"/>
    </source>
</evidence>
<comment type="caution">
    <text evidence="7">The sequence shown here is derived from an EMBL/GenBank/DDBJ whole genome shotgun (WGS) entry which is preliminary data.</text>
</comment>
<dbReference type="Pfam" id="PF00691">
    <property type="entry name" value="OmpA"/>
    <property type="match status" value="1"/>
</dbReference>
<reference evidence="7 8" key="1">
    <citation type="submission" date="2018-02" db="EMBL/GenBank/DDBJ databases">
        <authorList>
            <person name="Dubost A."/>
        </authorList>
    </citation>
    <scope>NUCLEOTIDE SEQUENCE [LARGE SCALE GENOMIC DNA]</scope>
    <source>
        <strain evidence="8">JV551A3</strain>
    </source>
</reference>
<evidence type="ECO:0000256" key="3">
    <source>
        <dbReference type="ARBA" id="ARBA00023237"/>
    </source>
</evidence>
<dbReference type="InterPro" id="IPR006664">
    <property type="entry name" value="OMP_bac"/>
</dbReference>
<dbReference type="PROSITE" id="PS01068">
    <property type="entry name" value="OMPA_1"/>
    <property type="match status" value="1"/>
</dbReference>
<dbReference type="PRINTS" id="PR01023">
    <property type="entry name" value="NAFLGMOTY"/>
</dbReference>
<proteinExistence type="predicted"/>
<gene>
    <name evidence="7" type="ORF">JV551A3_V1_2070041</name>
</gene>
<dbReference type="InterPro" id="IPR050330">
    <property type="entry name" value="Bact_OuterMem_StrucFunc"/>
</dbReference>
<evidence type="ECO:0000256" key="4">
    <source>
        <dbReference type="PROSITE-ProRule" id="PRU00473"/>
    </source>
</evidence>
<dbReference type="AlphaFoldDB" id="A0AAQ1PCN3"/>
<dbReference type="InterPro" id="IPR006665">
    <property type="entry name" value="OmpA-like"/>
</dbReference>